<dbReference type="GO" id="GO:0008444">
    <property type="term" value="F:CDP-diacylglycerol-glycerol-3-phosphate 3-phosphatidyltransferase activity"/>
    <property type="evidence" value="ECO:0007669"/>
    <property type="project" value="UniProtKB-EC"/>
</dbReference>
<comment type="pathway">
    <text evidence="1">Phospholipid metabolism; phosphatidylglycerol biosynthesis; phosphatidylglycerol from CDP-diacylglycerol: step 1/2.</text>
</comment>
<proteinExistence type="inferred from homology"/>
<accession>A0A3R7Z8P2</accession>
<feature type="compositionally biased region" description="Basic and acidic residues" evidence="11">
    <location>
        <begin position="347"/>
        <end position="368"/>
    </location>
</feature>
<dbReference type="Gene3D" id="3.30.870.10">
    <property type="entry name" value="Endonuclease Chain A"/>
    <property type="match status" value="3"/>
</dbReference>
<organism evidence="13 14">
    <name type="scientific">Toxoplasma gondii CAST</name>
    <dbReference type="NCBI Taxonomy" id="943122"/>
    <lineage>
        <taxon>Eukaryota</taxon>
        <taxon>Sar</taxon>
        <taxon>Alveolata</taxon>
        <taxon>Apicomplexa</taxon>
        <taxon>Conoidasida</taxon>
        <taxon>Coccidia</taxon>
        <taxon>Eucoccidiorida</taxon>
        <taxon>Eimeriorina</taxon>
        <taxon>Sarcocystidae</taxon>
        <taxon>Toxoplasma</taxon>
    </lineage>
</organism>
<evidence type="ECO:0000256" key="10">
    <source>
        <dbReference type="ARBA" id="ARBA00048586"/>
    </source>
</evidence>
<evidence type="ECO:0000256" key="3">
    <source>
        <dbReference type="ARBA" id="ARBA00013170"/>
    </source>
</evidence>
<dbReference type="PANTHER" id="PTHR12586:SF1">
    <property type="entry name" value="CDP-DIACYLGLYCEROL--GLYCEROL-3-PHOSPHATE 3-PHOSPHATIDYLTRANSFERASE, MITOCHONDRIAL"/>
    <property type="match status" value="1"/>
</dbReference>
<keyword evidence="7" id="KW-0443">Lipid metabolism</keyword>
<feature type="region of interest" description="Disordered" evidence="11">
    <location>
        <begin position="767"/>
        <end position="787"/>
    </location>
</feature>
<feature type="region of interest" description="Disordered" evidence="11">
    <location>
        <begin position="347"/>
        <end position="465"/>
    </location>
</feature>
<feature type="compositionally biased region" description="Low complexity" evidence="11">
    <location>
        <begin position="197"/>
        <end position="247"/>
    </location>
</feature>
<evidence type="ECO:0000256" key="4">
    <source>
        <dbReference type="ARBA" id="ARBA00022516"/>
    </source>
</evidence>
<dbReference type="VEuPathDB" id="ToxoDB:TGCAST_246530"/>
<sequence length="1045" mass="113333">MRLCFRVPARCVRFLQTPSHFFQVSSFLISRAERRVALAALYVGSGPRERFLVDLLRQRMQDVACKRECDRPGGVFRDFLWREEQTGAGSGETLAAKAAQRRGGQGREENNGGSERNAASARTERESEADFESRRRRLQVDILVDHLRGTRKDKTGCSSASVLASLLKREERVSEVDVLSTGADLSPQFCRPGHENSSNASALKASSPSSSSTVSPSSSSSPSRSSECSSSLSSARSSPSSSPSLASFSGEEDLTRISFFHNPLASSSLLGRLLPPRVNEVLGVQHMKALVVDDAVLLTGANFSEEYMVNRADRYVVVNDAAVAHAVCRLIQTVQRGSFCLRLREQRRGEEAPGEADATRGRLSEAPENRPTNARTAAGGEETGARGFDCVTATSTETRSAHRGAEGGEERFAGLDSEAKNGGKAAKSRSRGEDEGGAEAQRGERGKNGGRVETEDAKERGEDDFDVVWDPQFTLTSNPTQDPAAFSCDFYRLLKEACEGVSSTAFLASEVKPYNAKTETVSCTPSTQSKEASCDAGHPATRGQVLVETAGDSGVCTLELALQAGFTNPPVDDLARVLDEIFVEAGSEGSPSAVSGSECMKNSPNAEESTHAAPPFRPASRSEEDAGRASTAASSGSSSVVSEDEKDAATPPYSSTNVSKAVVLASPYLNLPTRLLRRLVALCVEHSDALESRPEAPRAERELPATSGICDEVLRSRKMAVVTASPQANSFHKSKGVSRYIPEAYAYIAYRVSRLLEHAAHKTPSAGRGFLGHRHPREARDSDAEAAVHAQRELCSARLSEKSIGSSRPGSEAVALQTTGGRPPACRLLFEYCSPGWTFHTKGIWLFADEKTQERRKAVGFLPDIPDRTACGATETARHRELVDPQREEGCFSFSSAGSRGRNSSEFLFRTSPSVRQRTCKAKESSGLTVQERGSEETQSVELRARSRTAGPDLEEARKPRGESPSMLPYLTVFGSSNFSERAEHRDLELSCVLRTRDRDLQKQMKAEVEQVLKHSKPVEADSVKSRFGWVTLLAVQWRLVKSLL</sequence>
<feature type="compositionally biased region" description="Basic and acidic residues" evidence="11">
    <location>
        <begin position="122"/>
        <end position="133"/>
    </location>
</feature>
<name>A0A3R7Z8P2_TOXGO</name>
<feature type="region of interest" description="Disordered" evidence="11">
    <location>
        <begin position="87"/>
        <end position="134"/>
    </location>
</feature>
<comment type="caution">
    <text evidence="13">The sequence shown here is derived from an EMBL/GenBank/DDBJ whole genome shotgun (WGS) entry which is preliminary data.</text>
</comment>
<feature type="compositionally biased region" description="Low complexity" evidence="11">
    <location>
        <begin position="628"/>
        <end position="641"/>
    </location>
</feature>
<dbReference type="AlphaFoldDB" id="A0A3R7Z8P2"/>
<evidence type="ECO:0000256" key="11">
    <source>
        <dbReference type="SAM" id="MobiDB-lite"/>
    </source>
</evidence>
<reference evidence="13 14" key="1">
    <citation type="submission" date="2017-10" db="EMBL/GenBank/DDBJ databases">
        <authorList>
            <person name="Sibley D."/>
            <person name="Venepally P."/>
            <person name="Karamycheva S."/>
            <person name="Hadjithomas M."/>
            <person name="Khan A."/>
            <person name="Brunk B."/>
            <person name="Roos D."/>
            <person name="Caler E."/>
            <person name="Lorenzi H."/>
        </authorList>
    </citation>
    <scope>NUCLEOTIDE SEQUENCE [LARGE SCALE GENOMIC DNA]</scope>
    <source>
        <strain evidence="13 14">CAST</strain>
    </source>
</reference>
<evidence type="ECO:0000256" key="7">
    <source>
        <dbReference type="ARBA" id="ARBA00023098"/>
    </source>
</evidence>
<dbReference type="SMART" id="SM00155">
    <property type="entry name" value="PLDc"/>
    <property type="match status" value="1"/>
</dbReference>
<feature type="compositionally biased region" description="Basic and acidic residues" evidence="11">
    <location>
        <begin position="399"/>
        <end position="421"/>
    </location>
</feature>
<keyword evidence="5 13" id="KW-0808">Transferase</keyword>
<dbReference type="PANTHER" id="PTHR12586">
    <property type="entry name" value="CDP-DIACYLGLYCEROL--SERINE O-PHOSPHATIDYLTRANSFERASE"/>
    <property type="match status" value="1"/>
</dbReference>
<evidence type="ECO:0000256" key="6">
    <source>
        <dbReference type="ARBA" id="ARBA00022737"/>
    </source>
</evidence>
<dbReference type="Proteomes" id="UP000284452">
    <property type="component" value="Unassembled WGS sequence"/>
</dbReference>
<dbReference type="InterPro" id="IPR016270">
    <property type="entry name" value="PGS1"/>
</dbReference>
<comment type="similarity">
    <text evidence="2">Belongs to the CDP-alcohol phosphatidyltransferase class-II family.</text>
</comment>
<evidence type="ECO:0000256" key="2">
    <source>
        <dbReference type="ARBA" id="ARBA00010682"/>
    </source>
</evidence>
<keyword evidence="9" id="KW-1208">Phospholipid metabolism</keyword>
<keyword evidence="8" id="KW-0594">Phospholipid biosynthesis</keyword>
<evidence type="ECO:0000256" key="1">
    <source>
        <dbReference type="ARBA" id="ARBA00005042"/>
    </source>
</evidence>
<dbReference type="InterPro" id="IPR001736">
    <property type="entry name" value="PLipase_D/transphosphatidylase"/>
</dbReference>
<feature type="region of interest" description="Disordered" evidence="11">
    <location>
        <begin position="922"/>
        <end position="963"/>
    </location>
</feature>
<feature type="region of interest" description="Disordered" evidence="11">
    <location>
        <begin position="587"/>
        <end position="654"/>
    </location>
</feature>
<evidence type="ECO:0000313" key="14">
    <source>
        <dbReference type="Proteomes" id="UP000284452"/>
    </source>
</evidence>
<evidence type="ECO:0000259" key="12">
    <source>
        <dbReference type="PROSITE" id="PS50035"/>
    </source>
</evidence>
<gene>
    <name evidence="13" type="ORF">TGCAST_246530</name>
</gene>
<dbReference type="GO" id="GO:0005739">
    <property type="term" value="C:mitochondrion"/>
    <property type="evidence" value="ECO:0007669"/>
    <property type="project" value="TreeGrafter"/>
</dbReference>
<feature type="compositionally biased region" description="Polar residues" evidence="11">
    <location>
        <begin position="589"/>
        <end position="607"/>
    </location>
</feature>
<protein>
    <recommendedName>
        <fullName evidence="3">CDP-diacylglycerol--glycerol-3-phosphate 1-phosphatidyltransferase</fullName>
        <ecNumber evidence="3">2.7.8.5</ecNumber>
    </recommendedName>
</protein>
<dbReference type="GO" id="GO:0032049">
    <property type="term" value="P:cardiolipin biosynthetic process"/>
    <property type="evidence" value="ECO:0007669"/>
    <property type="project" value="InterPro"/>
</dbReference>
<feature type="region of interest" description="Disordered" evidence="11">
    <location>
        <begin position="183"/>
        <end position="247"/>
    </location>
</feature>
<feature type="domain" description="PLD phosphodiesterase" evidence="12">
    <location>
        <begin position="281"/>
        <end position="307"/>
    </location>
</feature>
<keyword evidence="6" id="KW-0677">Repeat</keyword>
<dbReference type="SUPFAM" id="SSF56024">
    <property type="entry name" value="Phospholipase D/nuclease"/>
    <property type="match status" value="1"/>
</dbReference>
<evidence type="ECO:0000256" key="9">
    <source>
        <dbReference type="ARBA" id="ARBA00023264"/>
    </source>
</evidence>
<dbReference type="EMBL" id="AHIV02000940">
    <property type="protein sequence ID" value="RQX71956.1"/>
    <property type="molecule type" value="Genomic_DNA"/>
</dbReference>
<comment type="catalytic activity">
    <reaction evidence="10">
        <text>a CDP-1,2-diacyl-sn-glycerol + sn-glycerol 3-phosphate = a 1,2-diacyl-sn-glycero-3-phospho-(1'-sn-glycero-3'-phosphate) + CMP + H(+)</text>
        <dbReference type="Rhea" id="RHEA:12593"/>
        <dbReference type="ChEBI" id="CHEBI:15378"/>
        <dbReference type="ChEBI" id="CHEBI:57597"/>
        <dbReference type="ChEBI" id="CHEBI:58332"/>
        <dbReference type="ChEBI" id="CHEBI:60110"/>
        <dbReference type="ChEBI" id="CHEBI:60377"/>
        <dbReference type="EC" id="2.7.8.5"/>
    </reaction>
</comment>
<evidence type="ECO:0000256" key="8">
    <source>
        <dbReference type="ARBA" id="ARBA00023209"/>
    </source>
</evidence>
<evidence type="ECO:0000313" key="13">
    <source>
        <dbReference type="EMBL" id="RQX71956.1"/>
    </source>
</evidence>
<dbReference type="PROSITE" id="PS50035">
    <property type="entry name" value="PLD"/>
    <property type="match status" value="1"/>
</dbReference>
<evidence type="ECO:0000256" key="5">
    <source>
        <dbReference type="ARBA" id="ARBA00022679"/>
    </source>
</evidence>
<dbReference type="Pfam" id="PF00614">
    <property type="entry name" value="PLDc"/>
    <property type="match status" value="1"/>
</dbReference>
<feature type="compositionally biased region" description="Basic and acidic residues" evidence="11">
    <location>
        <begin position="441"/>
        <end position="461"/>
    </location>
</feature>
<feature type="region of interest" description="Disordered" evidence="11">
    <location>
        <begin position="799"/>
        <end position="819"/>
    </location>
</feature>
<keyword evidence="4" id="KW-0444">Lipid biosynthesis</keyword>
<feature type="compositionally biased region" description="Low complexity" evidence="11">
    <location>
        <begin position="111"/>
        <end position="121"/>
    </location>
</feature>
<dbReference type="EC" id="2.7.8.5" evidence="3"/>
<dbReference type="UniPathway" id="UPA00084">
    <property type="reaction ID" value="UER00503"/>
</dbReference>